<keyword evidence="2" id="KW-0812">Transmembrane</keyword>
<feature type="region of interest" description="Disordered" evidence="1">
    <location>
        <begin position="95"/>
        <end position="117"/>
    </location>
</feature>
<proteinExistence type="predicted"/>
<sequence>MTALGVGGGWGQEEFRVFAAASGGRLLRTATLFTAEDPRDCPSARRLLAEALARTCARWGRRMDGEDPYDLARAELTRGYLRRIRFRRGVRDGWRGQGSGRDRGDRSGAVPPGSAGDLAPLAELRPLARLVLVLRLHEEIDPERAGVLLGLTPGRVEALTTRAASGFAAGTGPQCEAAARRALGAVRLPATPVGLPERALAEGRRLRRRSRVVRGAGVVAVLLGVGVLVAVALRGQGAWG</sequence>
<evidence type="ECO:0008006" key="5">
    <source>
        <dbReference type="Google" id="ProtNLM"/>
    </source>
</evidence>
<keyword evidence="4" id="KW-1185">Reference proteome</keyword>
<protein>
    <recommendedName>
        <fullName evidence="5">RNA polymerase sigma factor 70 region 4 type 2 domain-containing protein</fullName>
    </recommendedName>
</protein>
<name>A0ABV2YEI9_9ACTN</name>
<dbReference type="RefSeq" id="WP_174721595.1">
    <property type="nucleotide sequence ID" value="NZ_BEVZ01000004.1"/>
</dbReference>
<dbReference type="Proteomes" id="UP001550850">
    <property type="component" value="Unassembled WGS sequence"/>
</dbReference>
<keyword evidence="2" id="KW-0472">Membrane</keyword>
<evidence type="ECO:0000256" key="2">
    <source>
        <dbReference type="SAM" id="Phobius"/>
    </source>
</evidence>
<organism evidence="3 4">
    <name type="scientific">Streptomyces fragilis</name>
    <dbReference type="NCBI Taxonomy" id="67301"/>
    <lineage>
        <taxon>Bacteria</taxon>
        <taxon>Bacillati</taxon>
        <taxon>Actinomycetota</taxon>
        <taxon>Actinomycetes</taxon>
        <taxon>Kitasatosporales</taxon>
        <taxon>Streptomycetaceae</taxon>
        <taxon>Streptomyces</taxon>
    </lineage>
</organism>
<feature type="compositionally biased region" description="Basic and acidic residues" evidence="1">
    <location>
        <begin position="95"/>
        <end position="106"/>
    </location>
</feature>
<keyword evidence="2" id="KW-1133">Transmembrane helix</keyword>
<reference evidence="3 4" key="1">
    <citation type="submission" date="2024-06" db="EMBL/GenBank/DDBJ databases">
        <title>The Natural Products Discovery Center: Release of the First 8490 Sequenced Strains for Exploring Actinobacteria Biosynthetic Diversity.</title>
        <authorList>
            <person name="Kalkreuter E."/>
            <person name="Kautsar S.A."/>
            <person name="Yang D."/>
            <person name="Bader C.D."/>
            <person name="Teijaro C.N."/>
            <person name="Fluegel L."/>
            <person name="Davis C.M."/>
            <person name="Simpson J.R."/>
            <person name="Lauterbach L."/>
            <person name="Steele A.D."/>
            <person name="Gui C."/>
            <person name="Meng S."/>
            <person name="Li G."/>
            <person name="Viehrig K."/>
            <person name="Ye F."/>
            <person name="Su P."/>
            <person name="Kiefer A.F."/>
            <person name="Nichols A."/>
            <person name="Cepeda A.J."/>
            <person name="Yan W."/>
            <person name="Fan B."/>
            <person name="Jiang Y."/>
            <person name="Adhikari A."/>
            <person name="Zheng C.-J."/>
            <person name="Schuster L."/>
            <person name="Cowan T.M."/>
            <person name="Smanski M.J."/>
            <person name="Chevrette M.G."/>
            <person name="De Carvalho L.P.S."/>
            <person name="Shen B."/>
        </authorList>
    </citation>
    <scope>NUCLEOTIDE SEQUENCE [LARGE SCALE GENOMIC DNA]</scope>
    <source>
        <strain evidence="3 4">NPDC038104</strain>
    </source>
</reference>
<feature type="transmembrane region" description="Helical" evidence="2">
    <location>
        <begin position="212"/>
        <end position="233"/>
    </location>
</feature>
<evidence type="ECO:0000313" key="3">
    <source>
        <dbReference type="EMBL" id="MEU3554126.1"/>
    </source>
</evidence>
<evidence type="ECO:0000313" key="4">
    <source>
        <dbReference type="Proteomes" id="UP001550850"/>
    </source>
</evidence>
<gene>
    <name evidence="3" type="ORF">AB0E65_07885</name>
</gene>
<comment type="caution">
    <text evidence="3">The sequence shown here is derived from an EMBL/GenBank/DDBJ whole genome shotgun (WGS) entry which is preliminary data.</text>
</comment>
<evidence type="ECO:0000256" key="1">
    <source>
        <dbReference type="SAM" id="MobiDB-lite"/>
    </source>
</evidence>
<dbReference type="EMBL" id="JBEZUR010000008">
    <property type="protein sequence ID" value="MEU3554126.1"/>
    <property type="molecule type" value="Genomic_DNA"/>
</dbReference>
<accession>A0ABV2YEI9</accession>